<dbReference type="PROSITE" id="PS50042">
    <property type="entry name" value="CNMP_BINDING_3"/>
    <property type="match status" value="1"/>
</dbReference>
<evidence type="ECO:0000313" key="3">
    <source>
        <dbReference type="Proteomes" id="UP000516369"/>
    </source>
</evidence>
<dbReference type="Pfam" id="PF00027">
    <property type="entry name" value="cNMP_binding"/>
    <property type="match status" value="1"/>
</dbReference>
<evidence type="ECO:0000313" key="2">
    <source>
        <dbReference type="EMBL" id="QNT68924.1"/>
    </source>
</evidence>
<dbReference type="SUPFAM" id="SSF51206">
    <property type="entry name" value="cAMP-binding domain-like"/>
    <property type="match status" value="1"/>
</dbReference>
<dbReference type="InterPro" id="IPR014710">
    <property type="entry name" value="RmlC-like_jellyroll"/>
</dbReference>
<keyword evidence="3" id="KW-1185">Reference proteome</keyword>
<proteinExistence type="predicted"/>
<dbReference type="CDD" id="cd00038">
    <property type="entry name" value="CAP_ED"/>
    <property type="match status" value="1"/>
</dbReference>
<dbReference type="EMBL" id="CP053923">
    <property type="protein sequence ID" value="QNT68924.1"/>
    <property type="molecule type" value="Genomic_DNA"/>
</dbReference>
<gene>
    <name evidence="2" type="ORF">HQ394_05590</name>
</gene>
<sequence>MRRLTFAAGEVIYRSGDPPEIAYLVLDGEVETSRGAVVVSSGKGTIIGFSGLFQRPYGSTATARSDTSVLAFSRRELKALIYSNPDEAAKILDAMIELFGRVAAELERLADDAHPHRPRSKAASAIARRWPWIDAGYASMLTGVRSLLPVDRALRPSSARSTMIIATAINTIGLSNQPSTSNLPHASPISLCICSSSSAVAAGVSC</sequence>
<accession>A0A7H1MZN8</accession>
<reference evidence="2 3" key="1">
    <citation type="submission" date="2020-05" db="EMBL/GenBank/DDBJ databases">
        <title>Complete closed genome sequence of Defluviicoccus vanus.</title>
        <authorList>
            <person name="Bessarab I."/>
            <person name="Arumugam K."/>
            <person name="Maszenan A.M."/>
            <person name="Seviour R.J."/>
            <person name="Williams R.B."/>
        </authorList>
    </citation>
    <scope>NUCLEOTIDE SEQUENCE [LARGE SCALE GENOMIC DNA]</scope>
    <source>
        <strain evidence="2 3">Ben 114</strain>
    </source>
</reference>
<organism evidence="2 3">
    <name type="scientific">Defluviicoccus vanus</name>
    <dbReference type="NCBI Taxonomy" id="111831"/>
    <lineage>
        <taxon>Bacteria</taxon>
        <taxon>Pseudomonadati</taxon>
        <taxon>Pseudomonadota</taxon>
        <taxon>Alphaproteobacteria</taxon>
        <taxon>Rhodospirillales</taxon>
        <taxon>Rhodospirillaceae</taxon>
        <taxon>Defluviicoccus</taxon>
    </lineage>
</organism>
<dbReference type="Proteomes" id="UP000516369">
    <property type="component" value="Chromosome"/>
</dbReference>
<protein>
    <submittedName>
        <fullName evidence="2">Cyclic nucleotide-binding domain-containing protein</fullName>
    </submittedName>
</protein>
<feature type="domain" description="Cyclic nucleotide-binding" evidence="1">
    <location>
        <begin position="1"/>
        <end position="98"/>
    </location>
</feature>
<dbReference type="InterPro" id="IPR000595">
    <property type="entry name" value="cNMP-bd_dom"/>
</dbReference>
<name>A0A7H1MZN8_9PROT</name>
<dbReference type="AlphaFoldDB" id="A0A7H1MZN8"/>
<dbReference type="Gene3D" id="2.60.120.10">
    <property type="entry name" value="Jelly Rolls"/>
    <property type="match status" value="1"/>
</dbReference>
<dbReference type="InterPro" id="IPR018490">
    <property type="entry name" value="cNMP-bd_dom_sf"/>
</dbReference>
<evidence type="ECO:0000259" key="1">
    <source>
        <dbReference type="PROSITE" id="PS50042"/>
    </source>
</evidence>
<dbReference type="KEGG" id="dvn:HQ394_05590"/>